<gene>
    <name evidence="3" type="ORF">N4264_11320</name>
</gene>
<dbReference type="Proteomes" id="UP001064632">
    <property type="component" value="Chromosome"/>
</dbReference>
<evidence type="ECO:0000313" key="3">
    <source>
        <dbReference type="EMBL" id="UXI70189.1"/>
    </source>
</evidence>
<sequence length="364" mass="40567">MSDRTDEQEMQVPVIRTGQAPGKLDKDEFARRYRAHFADPLFEGTDLEPILERAWEAYRDGHKAPRTRKAGPSFADPEYELSCDWLAAREAIQSAALRHADRARPCRILIVNGSPRNDRTCPGEMAKSFRLAKIAEEVITRAGAECDLLDLSLVTSEYGRVIYPCKGCVSTAMPLCHWPCSCYPHHSLGQVNDWMADIYPRWVAAHGILVVTPVHWNQVPGVLKLMMDRLVCADGGNPDPTLTGGKNAALAKKRELDGWHYPRHLKGRAFGVVVHADTEGAQAVRRALVDWMTAMELQQADGPAALDRFIGYYESYATSHEALDRDVAVQQEVRIVAQALLREAEQLRRTGPEDAGLPPAPRPK</sequence>
<dbReference type="Pfam" id="PF03358">
    <property type="entry name" value="FMN_red"/>
    <property type="match status" value="1"/>
</dbReference>
<feature type="domain" description="NADPH-dependent FMN reductase-like" evidence="2">
    <location>
        <begin position="107"/>
        <end position="299"/>
    </location>
</feature>
<name>A0ABY6BJJ0_9GAMM</name>
<evidence type="ECO:0000256" key="1">
    <source>
        <dbReference type="ARBA" id="ARBA00022643"/>
    </source>
</evidence>
<keyword evidence="1" id="KW-0285">Flavoprotein</keyword>
<keyword evidence="4" id="KW-1185">Reference proteome</keyword>
<keyword evidence="1" id="KW-0288">FMN</keyword>
<dbReference type="SUPFAM" id="SSF52218">
    <property type="entry name" value="Flavoproteins"/>
    <property type="match status" value="1"/>
</dbReference>
<dbReference type="InterPro" id="IPR029039">
    <property type="entry name" value="Flavoprotein-like_sf"/>
</dbReference>
<dbReference type="Gene3D" id="3.40.50.360">
    <property type="match status" value="1"/>
</dbReference>
<evidence type="ECO:0000259" key="2">
    <source>
        <dbReference type="Pfam" id="PF03358"/>
    </source>
</evidence>
<dbReference type="RefSeq" id="WP_261697140.1">
    <property type="nucleotide sequence ID" value="NZ_CP104694.1"/>
</dbReference>
<dbReference type="InterPro" id="IPR005025">
    <property type="entry name" value="FMN_Rdtase-like_dom"/>
</dbReference>
<dbReference type="EMBL" id="CP104694">
    <property type="protein sequence ID" value="UXI70189.1"/>
    <property type="molecule type" value="Genomic_DNA"/>
</dbReference>
<reference evidence="3" key="1">
    <citation type="submission" date="2022-09" db="EMBL/GenBank/DDBJ databases">
        <title>Tahibacter sp. nov., isolated from a fresh water.</title>
        <authorList>
            <person name="Baek J.H."/>
            <person name="Lee J.K."/>
            <person name="Kim J.M."/>
            <person name="Jeon C.O."/>
        </authorList>
    </citation>
    <scope>NUCLEOTIDE SEQUENCE</scope>
    <source>
        <strain evidence="3">W38</strain>
    </source>
</reference>
<organism evidence="3 4">
    <name type="scientific">Tahibacter amnicola</name>
    <dbReference type="NCBI Taxonomy" id="2976241"/>
    <lineage>
        <taxon>Bacteria</taxon>
        <taxon>Pseudomonadati</taxon>
        <taxon>Pseudomonadota</taxon>
        <taxon>Gammaproteobacteria</taxon>
        <taxon>Lysobacterales</taxon>
        <taxon>Rhodanobacteraceae</taxon>
        <taxon>Tahibacter</taxon>
    </lineage>
</organism>
<proteinExistence type="predicted"/>
<evidence type="ECO:0000313" key="4">
    <source>
        <dbReference type="Proteomes" id="UP001064632"/>
    </source>
</evidence>
<accession>A0ABY6BJJ0</accession>
<protein>
    <submittedName>
        <fullName evidence="3">Flavodoxin family protein</fullName>
    </submittedName>
</protein>